<dbReference type="Gene3D" id="3.40.190.10">
    <property type="entry name" value="Periplasmic binding protein-like II"/>
    <property type="match status" value="1"/>
</dbReference>
<organism evidence="3 4">
    <name type="scientific">Tepidimonas charontis</name>
    <dbReference type="NCBI Taxonomy" id="2267262"/>
    <lineage>
        <taxon>Bacteria</taxon>
        <taxon>Pseudomonadati</taxon>
        <taxon>Pseudomonadota</taxon>
        <taxon>Betaproteobacteria</taxon>
        <taxon>Burkholderiales</taxon>
        <taxon>Tepidimonas</taxon>
    </lineage>
</organism>
<evidence type="ECO:0000256" key="2">
    <source>
        <dbReference type="SAM" id="Coils"/>
    </source>
</evidence>
<reference evidence="3 4" key="1">
    <citation type="submission" date="2019-07" db="EMBL/GenBank/DDBJ databases">
        <title>Tepidimonas charontis SPSP-6 draft genome.</title>
        <authorList>
            <person name="Da Costa M.S."/>
            <person name="Froufe H.J.C."/>
            <person name="Egas C."/>
            <person name="Albuquerque L."/>
        </authorList>
    </citation>
    <scope>NUCLEOTIDE SEQUENCE [LARGE SCALE GENOMIC DNA]</scope>
    <source>
        <strain evidence="3 4">SPSP-6</strain>
    </source>
</reference>
<dbReference type="GO" id="GO:0055085">
    <property type="term" value="P:transmembrane transport"/>
    <property type="evidence" value="ECO:0007669"/>
    <property type="project" value="InterPro"/>
</dbReference>
<dbReference type="PANTHER" id="PTHR33376">
    <property type="match status" value="1"/>
</dbReference>
<dbReference type="Pfam" id="PF03480">
    <property type="entry name" value="DctP"/>
    <property type="match status" value="1"/>
</dbReference>
<dbReference type="CDD" id="cd13604">
    <property type="entry name" value="PBP2_TRAP_ketoacid_lactate_like"/>
    <property type="match status" value="1"/>
</dbReference>
<dbReference type="InterPro" id="IPR038404">
    <property type="entry name" value="TRAP_DctP_sf"/>
</dbReference>
<dbReference type="RefSeq" id="WP_201739326.1">
    <property type="nucleotide sequence ID" value="NZ_VJON01000020.1"/>
</dbReference>
<dbReference type="Proteomes" id="UP000318294">
    <property type="component" value="Unassembled WGS sequence"/>
</dbReference>
<evidence type="ECO:0000313" key="3">
    <source>
        <dbReference type="EMBL" id="TSE34340.1"/>
    </source>
</evidence>
<dbReference type="EMBL" id="VJON01000020">
    <property type="protein sequence ID" value="TSE34340.1"/>
    <property type="molecule type" value="Genomic_DNA"/>
</dbReference>
<feature type="coiled-coil region" evidence="2">
    <location>
        <begin position="248"/>
        <end position="275"/>
    </location>
</feature>
<proteinExistence type="predicted"/>
<keyword evidence="4" id="KW-1185">Reference proteome</keyword>
<keyword evidence="2" id="KW-0175">Coiled coil</keyword>
<protein>
    <submittedName>
        <fullName evidence="3">Alpha-keto acid-binding periplasmic protein TakP</fullName>
    </submittedName>
</protein>
<evidence type="ECO:0000313" key="4">
    <source>
        <dbReference type="Proteomes" id="UP000318294"/>
    </source>
</evidence>
<evidence type="ECO:0000256" key="1">
    <source>
        <dbReference type="ARBA" id="ARBA00022729"/>
    </source>
</evidence>
<keyword evidence="1" id="KW-0732">Signal</keyword>
<comment type="caution">
    <text evidence="3">The sequence shown here is derived from an EMBL/GenBank/DDBJ whole genome shotgun (WGS) entry which is preliminary data.</text>
</comment>
<dbReference type="InterPro" id="IPR018389">
    <property type="entry name" value="DctP_fam"/>
</dbReference>
<name>A0A554XES5_9BURK</name>
<dbReference type="AlphaFoldDB" id="A0A554XES5"/>
<gene>
    <name evidence="3" type="primary">takP_2</name>
    <name evidence="3" type="ORF">Tchar_01433</name>
</gene>
<dbReference type="Gene3D" id="3.40.190.170">
    <property type="entry name" value="Bacterial extracellular solute-binding protein, family 7"/>
    <property type="match status" value="1"/>
</dbReference>
<dbReference type="PANTHER" id="PTHR33376:SF5">
    <property type="entry name" value="EXTRACYTOPLASMIC SOLUTE RECEPTOR PROTEIN"/>
    <property type="match status" value="1"/>
</dbReference>
<accession>A0A554XES5</accession>
<sequence>MAGNRLRLEYLLAGAVVKPFEIMDAVSKGVLDAGHHVTAYWYGKSKVASLFGAGPVSVATPEIALSWIAQGGGQQLYEKLLAKLGLNVVGFFCLPMPCQPLGWFKNRPPRTAAEMKGFKYRTVGLAADMLQEMGVAVAQLPGGEIVPAMQRGVIDAFEFNNPTSDMRFGAQDVAKYYSMGSYHQAQEFFEILFNKDKYNALPADLKAILKYAAEAASTANTALAHDNYSRDLQELIVKHKVQVSRTSQDIYKAQLEAWDKVVAKLEKEVDMFKEVNDSFRAWSRRVGFYHFTNEADNKLAFEHVHKIRLPR</sequence>